<accession>A0ACC2ME84</accession>
<proteinExistence type="predicted"/>
<dbReference type="EMBL" id="CM056810">
    <property type="protein sequence ID" value="KAJ8643980.1"/>
    <property type="molecule type" value="Genomic_DNA"/>
</dbReference>
<evidence type="ECO:0000313" key="2">
    <source>
        <dbReference type="Proteomes" id="UP001234297"/>
    </source>
</evidence>
<organism evidence="1 2">
    <name type="scientific">Persea americana</name>
    <name type="common">Avocado</name>
    <dbReference type="NCBI Taxonomy" id="3435"/>
    <lineage>
        <taxon>Eukaryota</taxon>
        <taxon>Viridiplantae</taxon>
        <taxon>Streptophyta</taxon>
        <taxon>Embryophyta</taxon>
        <taxon>Tracheophyta</taxon>
        <taxon>Spermatophyta</taxon>
        <taxon>Magnoliopsida</taxon>
        <taxon>Magnoliidae</taxon>
        <taxon>Laurales</taxon>
        <taxon>Lauraceae</taxon>
        <taxon>Persea</taxon>
    </lineage>
</organism>
<comment type="caution">
    <text evidence="1">The sequence shown here is derived from an EMBL/GenBank/DDBJ whole genome shotgun (WGS) entry which is preliminary data.</text>
</comment>
<reference evidence="1 2" key="1">
    <citation type="journal article" date="2022" name="Hortic Res">
        <title>A haplotype resolved chromosomal level avocado genome allows analysis of novel avocado genes.</title>
        <authorList>
            <person name="Nath O."/>
            <person name="Fletcher S.J."/>
            <person name="Hayward A."/>
            <person name="Shaw L.M."/>
            <person name="Masouleh A.K."/>
            <person name="Furtado A."/>
            <person name="Henry R.J."/>
            <person name="Mitter N."/>
        </authorList>
    </citation>
    <scope>NUCLEOTIDE SEQUENCE [LARGE SCALE GENOMIC DNA]</scope>
    <source>
        <strain evidence="2">cv. Hass</strain>
    </source>
</reference>
<keyword evidence="2" id="KW-1185">Reference proteome</keyword>
<sequence>MLTRDPKRIRQHKNQQNKDERRGWKRWRWRWLNSSQNLLYKVLQFVGRPRAGRESTPRVANPRVRQGEEDEKNKKETKSYLNNPHHQSLVKEAE</sequence>
<name>A0ACC2ME84_PERAE</name>
<protein>
    <submittedName>
        <fullName evidence="1">Uncharacterized protein</fullName>
    </submittedName>
</protein>
<evidence type="ECO:0000313" key="1">
    <source>
        <dbReference type="EMBL" id="KAJ8643980.1"/>
    </source>
</evidence>
<dbReference type="Proteomes" id="UP001234297">
    <property type="component" value="Chromosome 2"/>
</dbReference>
<gene>
    <name evidence="1" type="ORF">MRB53_005728</name>
</gene>